<feature type="domain" description="N-acetyltransferase" evidence="4">
    <location>
        <begin position="33"/>
        <end position="182"/>
    </location>
</feature>
<reference evidence="5 6" key="1">
    <citation type="submission" date="2017-12" db="EMBL/GenBank/DDBJ databases">
        <title>Population genomics insights into the ecological differentiation and adaptive evolution in streptomycetes.</title>
        <authorList>
            <person name="Li Y."/>
            <person name="Huang Y."/>
        </authorList>
    </citation>
    <scope>NUCLEOTIDE SEQUENCE [LARGE SCALE GENOMIC DNA]</scope>
    <source>
        <strain evidence="5 6">FXJ.2339</strain>
    </source>
</reference>
<dbReference type="InterPro" id="IPR000182">
    <property type="entry name" value="GNAT_dom"/>
</dbReference>
<dbReference type="Gene3D" id="3.40.630.30">
    <property type="match status" value="1"/>
</dbReference>
<dbReference type="Pfam" id="PF13673">
    <property type="entry name" value="Acetyltransf_10"/>
    <property type="match status" value="1"/>
</dbReference>
<evidence type="ECO:0000313" key="6">
    <source>
        <dbReference type="Proteomes" id="UP000292095"/>
    </source>
</evidence>
<dbReference type="InterPro" id="IPR050832">
    <property type="entry name" value="Bact_Acetyltransf"/>
</dbReference>
<dbReference type="Proteomes" id="UP000292095">
    <property type="component" value="Unassembled WGS sequence"/>
</dbReference>
<sequence>MTYLWRGPGPAGTRPPPRTTRKAVRTVPIGGAWRIRRAEPAEAGELEALQLRSSTHWEYPPGYFDWVGDALAIPESYVRDNPVHVLEEDGGIRGFYGLTEKDGGLVLDKLFVDADAIGEGYGRLLWQHAVRTARASGHEELIIGSDPNAAPFYAAMGAVEYATKPTPEPTWTLHMFRYPLTG</sequence>
<gene>
    <name evidence="5" type="ORF">C0Q91_26980</name>
</gene>
<comment type="caution">
    <text evidence="5">The sequence shown here is derived from an EMBL/GenBank/DDBJ whole genome shotgun (WGS) entry which is preliminary data.</text>
</comment>
<dbReference type="PROSITE" id="PS51186">
    <property type="entry name" value="GNAT"/>
    <property type="match status" value="1"/>
</dbReference>
<dbReference type="GO" id="GO:0016747">
    <property type="term" value="F:acyltransferase activity, transferring groups other than amino-acyl groups"/>
    <property type="evidence" value="ECO:0007669"/>
    <property type="project" value="InterPro"/>
</dbReference>
<keyword evidence="2" id="KW-0012">Acyltransferase</keyword>
<feature type="compositionally biased region" description="Low complexity" evidence="3">
    <location>
        <begin position="1"/>
        <end position="12"/>
    </location>
</feature>
<proteinExistence type="predicted"/>
<keyword evidence="1" id="KW-0808">Transferase</keyword>
<evidence type="ECO:0000256" key="3">
    <source>
        <dbReference type="SAM" id="MobiDB-lite"/>
    </source>
</evidence>
<accession>A0AB37X7F2</accession>
<dbReference type="AlphaFoldDB" id="A0AB37X7F2"/>
<dbReference type="CDD" id="cd04301">
    <property type="entry name" value="NAT_SF"/>
    <property type="match status" value="1"/>
</dbReference>
<protein>
    <submittedName>
        <fullName evidence="5">GNAT family N-acetyltransferase</fullName>
    </submittedName>
</protein>
<evidence type="ECO:0000313" key="5">
    <source>
        <dbReference type="EMBL" id="RZE33268.1"/>
    </source>
</evidence>
<evidence type="ECO:0000256" key="1">
    <source>
        <dbReference type="ARBA" id="ARBA00022679"/>
    </source>
</evidence>
<organism evidence="5 6">
    <name type="scientific">Streptomyces albidoflavus</name>
    <dbReference type="NCBI Taxonomy" id="1886"/>
    <lineage>
        <taxon>Bacteria</taxon>
        <taxon>Bacillati</taxon>
        <taxon>Actinomycetota</taxon>
        <taxon>Actinomycetes</taxon>
        <taxon>Kitasatosporales</taxon>
        <taxon>Streptomycetaceae</taxon>
        <taxon>Streptomyces</taxon>
        <taxon>Streptomyces albidoflavus group</taxon>
    </lineage>
</organism>
<dbReference type="PANTHER" id="PTHR43877">
    <property type="entry name" value="AMINOALKYLPHOSPHONATE N-ACETYLTRANSFERASE-RELATED-RELATED"/>
    <property type="match status" value="1"/>
</dbReference>
<evidence type="ECO:0000256" key="2">
    <source>
        <dbReference type="ARBA" id="ARBA00023315"/>
    </source>
</evidence>
<name>A0AB37X7F2_9ACTN</name>
<feature type="region of interest" description="Disordered" evidence="3">
    <location>
        <begin position="1"/>
        <end position="21"/>
    </location>
</feature>
<dbReference type="SUPFAM" id="SSF55729">
    <property type="entry name" value="Acyl-CoA N-acyltransferases (Nat)"/>
    <property type="match status" value="1"/>
</dbReference>
<dbReference type="EMBL" id="PKLK01000030">
    <property type="protein sequence ID" value="RZE33268.1"/>
    <property type="molecule type" value="Genomic_DNA"/>
</dbReference>
<evidence type="ECO:0000259" key="4">
    <source>
        <dbReference type="PROSITE" id="PS51186"/>
    </source>
</evidence>
<dbReference type="InterPro" id="IPR016181">
    <property type="entry name" value="Acyl_CoA_acyltransferase"/>
</dbReference>